<name>A0A9W7XLI5_9FUNG</name>
<feature type="region of interest" description="Disordered" evidence="2">
    <location>
        <begin position="1"/>
        <end position="61"/>
    </location>
</feature>
<feature type="compositionally biased region" description="Low complexity" evidence="2">
    <location>
        <begin position="164"/>
        <end position="174"/>
    </location>
</feature>
<feature type="region of interest" description="Disordered" evidence="2">
    <location>
        <begin position="227"/>
        <end position="250"/>
    </location>
</feature>
<evidence type="ECO:0000256" key="2">
    <source>
        <dbReference type="SAM" id="MobiDB-lite"/>
    </source>
</evidence>
<feature type="compositionally biased region" description="Polar residues" evidence="2">
    <location>
        <begin position="474"/>
        <end position="483"/>
    </location>
</feature>
<sequence length="545" mass="57241">MSFAQPHQVGGRVRFSTFEQQTQDRFGRDSELIGNRKQSDFDSPARTSIRRSARFDNAPVSNPFAPRFDRATAAAAATANGSHALARRSATIGAAASRRSRGGLTIGVDSAEDAYDSGTASLSKRNYGDISSIGAWSSSDNQGSNLGVPGVFAGESTRAHFSRPRSPAPRSASPHQGSKKLPSFLLGSAQPLKSPGTATSAFAPDSALSSVPVTANSTISIASSARPPVHLPLSSRPISPRTSRRLSGFGSNDMLSAAYSSSAARGAAALDDAPPIMTLDEIDTPKDNALISSNNRTLRSSSQRMMEGKDPFAMHSAGSADTGAKSSNDAENDKDYNDVKIRSIVVSGLPDETENSTLNFFRGFGEILAFEVIPTLSTNSLAILYSEPWQAQRAIGLADANGRVLLAGRTLLKVSFADEVAVNILFSQVFPGRTVPKFGSSPVTGSMTLSETLYSQSPRMPRSSAEPLADKRSFSNTPSTRVGMSSRGGTPFRASTSSRPFSASEGSALASSAAAPSAGCVFKSQPAPRARNGLLQSAIDILFGW</sequence>
<feature type="compositionally biased region" description="Low complexity" evidence="2">
    <location>
        <begin position="227"/>
        <end position="247"/>
    </location>
</feature>
<comment type="caution">
    <text evidence="4">The sequence shown here is derived from an EMBL/GenBank/DDBJ whole genome shotgun (WGS) entry which is preliminary data.</text>
</comment>
<feature type="domain" description="RRM" evidence="3">
    <location>
        <begin position="342"/>
        <end position="419"/>
    </location>
</feature>
<dbReference type="SUPFAM" id="SSF54928">
    <property type="entry name" value="RNA-binding domain, RBD"/>
    <property type="match status" value="1"/>
</dbReference>
<feature type="region of interest" description="Disordered" evidence="2">
    <location>
        <begin position="312"/>
        <end position="334"/>
    </location>
</feature>
<dbReference type="Proteomes" id="UP001145021">
    <property type="component" value="Unassembled WGS sequence"/>
</dbReference>
<organism evidence="4 5">
    <name type="scientific">Coemansia asiatica</name>
    <dbReference type="NCBI Taxonomy" id="1052880"/>
    <lineage>
        <taxon>Eukaryota</taxon>
        <taxon>Fungi</taxon>
        <taxon>Fungi incertae sedis</taxon>
        <taxon>Zoopagomycota</taxon>
        <taxon>Kickxellomycotina</taxon>
        <taxon>Kickxellomycetes</taxon>
        <taxon>Kickxellales</taxon>
        <taxon>Kickxellaceae</taxon>
        <taxon>Coemansia</taxon>
    </lineage>
</organism>
<dbReference type="AlphaFoldDB" id="A0A9W7XLI5"/>
<accession>A0A9W7XLI5</accession>
<feature type="region of interest" description="Disordered" evidence="2">
    <location>
        <begin position="453"/>
        <end position="500"/>
    </location>
</feature>
<dbReference type="Gene3D" id="3.30.70.330">
    <property type="match status" value="1"/>
</dbReference>
<evidence type="ECO:0000256" key="1">
    <source>
        <dbReference type="PROSITE-ProRule" id="PRU00176"/>
    </source>
</evidence>
<dbReference type="EMBL" id="JANBOH010000120">
    <property type="protein sequence ID" value="KAJ1645173.1"/>
    <property type="molecule type" value="Genomic_DNA"/>
</dbReference>
<dbReference type="InterPro" id="IPR000504">
    <property type="entry name" value="RRM_dom"/>
</dbReference>
<evidence type="ECO:0000313" key="5">
    <source>
        <dbReference type="Proteomes" id="UP001145021"/>
    </source>
</evidence>
<dbReference type="PROSITE" id="PS50102">
    <property type="entry name" value="RRM"/>
    <property type="match status" value="1"/>
</dbReference>
<gene>
    <name evidence="4" type="ORF">LPJ64_003209</name>
</gene>
<dbReference type="InterPro" id="IPR035979">
    <property type="entry name" value="RBD_domain_sf"/>
</dbReference>
<keyword evidence="5" id="KW-1185">Reference proteome</keyword>
<evidence type="ECO:0000313" key="4">
    <source>
        <dbReference type="EMBL" id="KAJ1645173.1"/>
    </source>
</evidence>
<feature type="region of interest" description="Disordered" evidence="2">
    <location>
        <begin position="157"/>
        <end position="190"/>
    </location>
</feature>
<keyword evidence="1" id="KW-0694">RNA-binding</keyword>
<dbReference type="InterPro" id="IPR012677">
    <property type="entry name" value="Nucleotide-bd_a/b_plait_sf"/>
</dbReference>
<protein>
    <recommendedName>
        <fullName evidence="3">RRM domain-containing protein</fullName>
    </recommendedName>
</protein>
<dbReference type="GO" id="GO:0003723">
    <property type="term" value="F:RNA binding"/>
    <property type="evidence" value="ECO:0007669"/>
    <property type="project" value="UniProtKB-UniRule"/>
</dbReference>
<reference evidence="4" key="1">
    <citation type="submission" date="2022-07" db="EMBL/GenBank/DDBJ databases">
        <title>Phylogenomic reconstructions and comparative analyses of Kickxellomycotina fungi.</title>
        <authorList>
            <person name="Reynolds N.K."/>
            <person name="Stajich J.E."/>
            <person name="Barry K."/>
            <person name="Grigoriev I.V."/>
            <person name="Crous P."/>
            <person name="Smith M.E."/>
        </authorList>
    </citation>
    <scope>NUCLEOTIDE SEQUENCE</scope>
    <source>
        <strain evidence="4">NBRC 105413</strain>
    </source>
</reference>
<proteinExistence type="predicted"/>
<evidence type="ECO:0000259" key="3">
    <source>
        <dbReference type="PROSITE" id="PS50102"/>
    </source>
</evidence>